<protein>
    <submittedName>
        <fullName evidence="1">Uncharacterized protein</fullName>
    </submittedName>
</protein>
<dbReference type="AlphaFoldDB" id="V7DBL0"/>
<dbReference type="EMBL" id="AXUP01000174">
    <property type="protein sequence ID" value="ESW39083.1"/>
    <property type="molecule type" value="Genomic_DNA"/>
</dbReference>
<dbReference type="Proteomes" id="UP000018511">
    <property type="component" value="Unassembled WGS sequence"/>
</dbReference>
<gene>
    <name evidence="1" type="ORF">O164_14190</name>
</gene>
<organism evidence="1 2">
    <name type="scientific">Pseudomonas taiwanensis SJ9</name>
    <dbReference type="NCBI Taxonomy" id="1388762"/>
    <lineage>
        <taxon>Bacteria</taxon>
        <taxon>Pseudomonadati</taxon>
        <taxon>Pseudomonadota</taxon>
        <taxon>Gammaproteobacteria</taxon>
        <taxon>Pseudomonadales</taxon>
        <taxon>Pseudomonadaceae</taxon>
        <taxon>Pseudomonas</taxon>
    </lineage>
</organism>
<evidence type="ECO:0000313" key="1">
    <source>
        <dbReference type="EMBL" id="ESW39083.1"/>
    </source>
</evidence>
<comment type="caution">
    <text evidence="1">The sequence shown here is derived from an EMBL/GenBank/DDBJ whole genome shotgun (WGS) entry which is preliminary data.</text>
</comment>
<reference evidence="1 2" key="1">
    <citation type="submission" date="2013-10" db="EMBL/GenBank/DDBJ databases">
        <title>Whole Genome Shotgun Sequence of Pseudomonas taiwanensis SJ9.</title>
        <authorList>
            <person name="Hong S.-J."/>
            <person name="Shin J.-H."/>
        </authorList>
    </citation>
    <scope>NUCLEOTIDE SEQUENCE [LARGE SCALE GENOMIC DNA]</scope>
    <source>
        <strain evidence="1 2">SJ9</strain>
    </source>
</reference>
<sequence>MAFLWWVAKSSELVIGDSLESMFSHQPQALQLCSNYAFSLGLVVQLECFHSLGIQRVVRHEQLVQISFHDLILSSKRSHTTPRHSGVCLAYYC</sequence>
<accession>V7DBL0</accession>
<name>V7DBL0_9PSED</name>
<proteinExistence type="predicted"/>
<evidence type="ECO:0000313" key="2">
    <source>
        <dbReference type="Proteomes" id="UP000018511"/>
    </source>
</evidence>